<dbReference type="SMART" id="SM01350">
    <property type="entry name" value="6PGD"/>
    <property type="match status" value="1"/>
</dbReference>
<evidence type="ECO:0000256" key="1">
    <source>
        <dbReference type="ARBA" id="ARBA00002526"/>
    </source>
</evidence>
<proteinExistence type="inferred from homology"/>
<dbReference type="PRINTS" id="PR00076">
    <property type="entry name" value="6PGDHDRGNASE"/>
</dbReference>
<dbReference type="SUPFAM" id="SSF48179">
    <property type="entry name" value="6-phosphogluconate dehydrogenase C-terminal domain-like"/>
    <property type="match status" value="1"/>
</dbReference>
<comment type="subunit">
    <text evidence="4 11">Homodimer.</text>
</comment>
<dbReference type="OrthoDB" id="9804542at2"/>
<dbReference type="InterPro" id="IPR006113">
    <property type="entry name" value="6PGDH_Gnd/GntZ"/>
</dbReference>
<feature type="binding site" description="in other chain" evidence="13">
    <location>
        <begin position="130"/>
        <end position="132"/>
    </location>
    <ligand>
        <name>substrate</name>
        <note>ligand shared between dimeric partners</note>
    </ligand>
</feature>
<evidence type="ECO:0000256" key="5">
    <source>
        <dbReference type="ARBA" id="ARBA00013011"/>
    </source>
</evidence>
<feature type="binding site" evidence="14">
    <location>
        <position position="104"/>
    </location>
    <ligand>
        <name>NADP(+)</name>
        <dbReference type="ChEBI" id="CHEBI:58349"/>
    </ligand>
</feature>
<dbReference type="Pfam" id="PF03446">
    <property type="entry name" value="NAD_binding_2"/>
    <property type="match status" value="1"/>
</dbReference>
<dbReference type="FunFam" id="1.10.1040.10:FF:000002">
    <property type="entry name" value="6-phosphogluconate dehydrogenase, decarboxylating"/>
    <property type="match status" value="1"/>
</dbReference>
<evidence type="ECO:0000256" key="4">
    <source>
        <dbReference type="ARBA" id="ARBA00011738"/>
    </source>
</evidence>
<keyword evidence="7 11" id="KW-0560">Oxidoreductase</keyword>
<feature type="binding site" evidence="13">
    <location>
        <position position="452"/>
    </location>
    <ligand>
        <name>substrate</name>
        <note>ligand shared between dimeric partners</note>
    </ligand>
</feature>
<evidence type="ECO:0000313" key="18">
    <source>
        <dbReference type="Proteomes" id="UP000245959"/>
    </source>
</evidence>
<evidence type="ECO:0000256" key="9">
    <source>
        <dbReference type="ARBA" id="ARBA00023126"/>
    </source>
</evidence>
<dbReference type="Gene3D" id="1.20.5.320">
    <property type="entry name" value="6-Phosphogluconate Dehydrogenase, domain 3"/>
    <property type="match status" value="1"/>
</dbReference>
<evidence type="ECO:0000256" key="2">
    <source>
        <dbReference type="ARBA" id="ARBA00004874"/>
    </source>
</evidence>
<dbReference type="SUPFAM" id="SSF51735">
    <property type="entry name" value="NAD(P)-binding Rossmann-fold domains"/>
    <property type="match status" value="1"/>
</dbReference>
<evidence type="ECO:0000256" key="15">
    <source>
        <dbReference type="RuleBase" id="RU000485"/>
    </source>
</evidence>
<dbReference type="FunFam" id="3.40.50.720:FF:000007">
    <property type="entry name" value="6-phosphogluconate dehydrogenase, decarboxylating"/>
    <property type="match status" value="1"/>
</dbReference>
<dbReference type="Pfam" id="PF00393">
    <property type="entry name" value="6PGD"/>
    <property type="match status" value="1"/>
</dbReference>
<organism evidence="17 18">
    <name type="scientific">Victivallis vadensis</name>
    <dbReference type="NCBI Taxonomy" id="172901"/>
    <lineage>
        <taxon>Bacteria</taxon>
        <taxon>Pseudomonadati</taxon>
        <taxon>Lentisphaerota</taxon>
        <taxon>Lentisphaeria</taxon>
        <taxon>Victivallales</taxon>
        <taxon>Victivallaceae</taxon>
        <taxon>Victivallis</taxon>
    </lineage>
</organism>
<dbReference type="PIRSF" id="PIRSF000109">
    <property type="entry name" value="6PGD"/>
    <property type="match status" value="1"/>
</dbReference>
<feature type="binding site" evidence="14">
    <location>
        <begin position="11"/>
        <end position="16"/>
    </location>
    <ligand>
        <name>NADP(+)</name>
        <dbReference type="ChEBI" id="CHEBI:58349"/>
    </ligand>
</feature>
<dbReference type="GO" id="GO:0006098">
    <property type="term" value="P:pentose-phosphate shunt"/>
    <property type="evidence" value="ECO:0007669"/>
    <property type="project" value="UniProtKB-UniPathway"/>
</dbReference>
<evidence type="ECO:0000256" key="10">
    <source>
        <dbReference type="ARBA" id="ARBA00048640"/>
    </source>
</evidence>
<comment type="similarity">
    <text evidence="3 11 15">Belongs to the 6-phosphogluconate dehydrogenase family.</text>
</comment>
<dbReference type="GeneID" id="78297254"/>
<dbReference type="GO" id="GO:0019521">
    <property type="term" value="P:D-gluconate metabolic process"/>
    <property type="evidence" value="ECO:0007669"/>
    <property type="project" value="UniProtKB-KW"/>
</dbReference>
<comment type="catalytic activity">
    <reaction evidence="10 11 15">
        <text>6-phospho-D-gluconate + NADP(+) = D-ribulose 5-phosphate + CO2 + NADPH</text>
        <dbReference type="Rhea" id="RHEA:10116"/>
        <dbReference type="ChEBI" id="CHEBI:16526"/>
        <dbReference type="ChEBI" id="CHEBI:57783"/>
        <dbReference type="ChEBI" id="CHEBI:58121"/>
        <dbReference type="ChEBI" id="CHEBI:58349"/>
        <dbReference type="ChEBI" id="CHEBI:58759"/>
        <dbReference type="EC" id="1.1.1.44"/>
    </reaction>
</comment>
<evidence type="ECO:0000256" key="12">
    <source>
        <dbReference type="PIRSR" id="PIRSR000109-1"/>
    </source>
</evidence>
<protein>
    <recommendedName>
        <fullName evidence="6 11">6-phosphogluconate dehydrogenase, decarboxylating</fullName>
        <ecNumber evidence="5 11">1.1.1.44</ecNumber>
    </recommendedName>
</protein>
<keyword evidence="11 15" id="KW-0521">NADP</keyword>
<evidence type="ECO:0000256" key="13">
    <source>
        <dbReference type="PIRSR" id="PIRSR000109-2"/>
    </source>
</evidence>
<comment type="pathway">
    <text evidence="2 11 15">Carbohydrate degradation; pentose phosphate pathway; D-ribulose 5-phosphate from D-glucose 6-phosphate (oxidative stage): step 3/3.</text>
</comment>
<feature type="active site" description="Proton donor" evidence="12">
    <location>
        <position position="191"/>
    </location>
</feature>
<feature type="domain" description="6-phosphogluconate dehydrogenase C-terminal" evidence="16">
    <location>
        <begin position="180"/>
        <end position="476"/>
    </location>
</feature>
<evidence type="ECO:0000256" key="6">
    <source>
        <dbReference type="ARBA" id="ARBA00018193"/>
    </source>
</evidence>
<dbReference type="InterPro" id="IPR036291">
    <property type="entry name" value="NAD(P)-bd_dom_sf"/>
</dbReference>
<feature type="active site" description="Proton acceptor" evidence="12">
    <location>
        <position position="184"/>
    </location>
</feature>
<dbReference type="InterPro" id="IPR006184">
    <property type="entry name" value="6PGdom_BS"/>
</dbReference>
<evidence type="ECO:0000259" key="16">
    <source>
        <dbReference type="SMART" id="SM01350"/>
    </source>
</evidence>
<feature type="binding site" evidence="13">
    <location>
        <position position="458"/>
    </location>
    <ligand>
        <name>substrate</name>
        <note>ligand shared between dimeric partners</note>
    </ligand>
</feature>
<dbReference type="AlphaFoldDB" id="A0A2U1AC20"/>
<dbReference type="NCBIfam" id="NF006765">
    <property type="entry name" value="PRK09287.1"/>
    <property type="match status" value="1"/>
</dbReference>
<sequence length="477" mass="52432">MENQAVIGVVGLAVMGENLALNLANHNFRTAVYNRTVSKVDDFISGRGAGKPVTGCRTIEEFTAALETPRKILLMVKAGAPVDACIAELLPHLQPGDIIMDGGNSFYLDTVRRERELKKQGILYLGVGISGGEEGALNGPSLMPGGNRDGWPAVEPILKTIAAQVDGVPCCEWVGPEGAGHFVKMVHNGIEYADMQLIAEAYGYMRDALKFNNEKIHRIFSNWSRGELAGYLLDITSDIFTFKDPESGALLLDKILDAPGQKGTGRWTSVAALETNTPVPTLTQAVFQRNLDADKELRIRGAQLLPGAAPDENDPMTADEIAEEISALESALYCSKLCAYAQGFALLKAAEREYGWPLNYGELALLWRGGCIIRARFLNDIKAAYDREPGLENLMFDEFFRDAVKRRQDGWRYAVAASALFGAAMPATASALGYYDSIRRADSPSNLIQAQRDYFGAHTFERKDRLRGEFFHNNWTH</sequence>
<keyword evidence="18" id="KW-1185">Reference proteome</keyword>
<evidence type="ECO:0000256" key="11">
    <source>
        <dbReference type="PIRNR" id="PIRNR000109"/>
    </source>
</evidence>
<feature type="binding site" description="in other chain" evidence="13">
    <location>
        <begin position="187"/>
        <end position="188"/>
    </location>
    <ligand>
        <name>substrate</name>
        <note>ligand shared between dimeric partners</note>
    </ligand>
</feature>
<reference evidence="17 18" key="1">
    <citation type="submission" date="2018-04" db="EMBL/GenBank/DDBJ databases">
        <title>Genomic Encyclopedia of Type Strains, Phase IV (KMG-IV): sequencing the most valuable type-strain genomes for metagenomic binning, comparative biology and taxonomic classification.</title>
        <authorList>
            <person name="Goeker M."/>
        </authorList>
    </citation>
    <scope>NUCLEOTIDE SEQUENCE [LARGE SCALE GENOMIC DNA]</scope>
    <source>
        <strain evidence="17 18">DSM 14823</strain>
    </source>
</reference>
<dbReference type="InterPro" id="IPR008927">
    <property type="entry name" value="6-PGluconate_DH-like_C_sf"/>
</dbReference>
<accession>A0A2U1AC20</accession>
<comment type="caution">
    <text evidence="17">The sequence shown here is derived from an EMBL/GenBank/DDBJ whole genome shotgun (WGS) entry which is preliminary data.</text>
</comment>
<dbReference type="Gene3D" id="1.10.1040.10">
    <property type="entry name" value="N-(1-d-carboxylethyl)-l-norvaline Dehydrogenase, domain 2"/>
    <property type="match status" value="1"/>
</dbReference>
<feature type="binding site" evidence="14">
    <location>
        <begin position="76"/>
        <end position="78"/>
    </location>
    <ligand>
        <name>NADP(+)</name>
        <dbReference type="ChEBI" id="CHEBI:58349"/>
    </ligand>
</feature>
<dbReference type="Proteomes" id="UP000245959">
    <property type="component" value="Unassembled WGS sequence"/>
</dbReference>
<dbReference type="PROSITE" id="PS00461">
    <property type="entry name" value="6PGD"/>
    <property type="match status" value="1"/>
</dbReference>
<dbReference type="InterPro" id="IPR013328">
    <property type="entry name" value="6PGD_dom2"/>
</dbReference>
<dbReference type="UniPathway" id="UPA00115">
    <property type="reaction ID" value="UER00410"/>
</dbReference>
<dbReference type="PANTHER" id="PTHR11811">
    <property type="entry name" value="6-PHOSPHOGLUCONATE DEHYDROGENASE"/>
    <property type="match status" value="1"/>
</dbReference>
<comment type="function">
    <text evidence="1 11">Catalyzes the oxidative decarboxylation of 6-phosphogluconate to ribulose 5-phosphate and CO(2), with concomitant reduction of NADP to NADPH.</text>
</comment>
<dbReference type="GO" id="GO:0004616">
    <property type="term" value="F:phosphogluconate dehydrogenase (decarboxylating) activity"/>
    <property type="evidence" value="ECO:0007669"/>
    <property type="project" value="UniProtKB-EC"/>
</dbReference>
<feature type="binding site" evidence="14">
    <location>
        <begin position="34"/>
        <end position="36"/>
    </location>
    <ligand>
        <name>NADP(+)</name>
        <dbReference type="ChEBI" id="CHEBI:58349"/>
    </ligand>
</feature>
<dbReference type="InterPro" id="IPR006114">
    <property type="entry name" value="6PGDH_C"/>
</dbReference>
<dbReference type="Gene3D" id="3.40.50.720">
    <property type="entry name" value="NAD(P)-binding Rossmann-like Domain"/>
    <property type="match status" value="1"/>
</dbReference>
<feature type="binding site" description="in other chain" evidence="13">
    <location>
        <position position="192"/>
    </location>
    <ligand>
        <name>substrate</name>
        <note>ligand shared between dimeric partners</note>
    </ligand>
</feature>
<evidence type="ECO:0000313" key="17">
    <source>
        <dbReference type="EMBL" id="PVY33072.1"/>
    </source>
</evidence>
<keyword evidence="9 11" id="KW-0570">Pentose shunt</keyword>
<dbReference type="EMBL" id="QEKH01000054">
    <property type="protein sequence ID" value="PVY33072.1"/>
    <property type="molecule type" value="Genomic_DNA"/>
</dbReference>
<evidence type="ECO:0000256" key="3">
    <source>
        <dbReference type="ARBA" id="ARBA00008419"/>
    </source>
</evidence>
<evidence type="ECO:0000256" key="8">
    <source>
        <dbReference type="ARBA" id="ARBA00023064"/>
    </source>
</evidence>
<dbReference type="InterPro" id="IPR006183">
    <property type="entry name" value="Pgluconate_DH"/>
</dbReference>
<feature type="binding site" description="in other chain" evidence="13">
    <location>
        <position position="289"/>
    </location>
    <ligand>
        <name>substrate</name>
        <note>ligand shared between dimeric partners</note>
    </ligand>
</feature>
<feature type="binding site" description="in other chain" evidence="13">
    <location>
        <position position="104"/>
    </location>
    <ligand>
        <name>substrate</name>
        <note>ligand shared between dimeric partners</note>
    </ligand>
</feature>
<evidence type="ECO:0000256" key="14">
    <source>
        <dbReference type="PIRSR" id="PIRSR000109-3"/>
    </source>
</evidence>
<name>A0A2U1AC20_9BACT</name>
<dbReference type="InterPro" id="IPR006115">
    <property type="entry name" value="6PGDH_NADP-bd"/>
</dbReference>
<dbReference type="NCBIfam" id="TIGR00873">
    <property type="entry name" value="gnd"/>
    <property type="match status" value="1"/>
</dbReference>
<dbReference type="GO" id="GO:0050661">
    <property type="term" value="F:NADP binding"/>
    <property type="evidence" value="ECO:0007669"/>
    <property type="project" value="InterPro"/>
</dbReference>
<keyword evidence="8 15" id="KW-0311">Gluconate utilization</keyword>
<dbReference type="EC" id="1.1.1.44" evidence="5 11"/>
<feature type="binding site" description="in other chain" evidence="13">
    <location>
        <position position="262"/>
    </location>
    <ligand>
        <name>substrate</name>
        <note>ligand shared between dimeric partners</note>
    </ligand>
</feature>
<dbReference type="RefSeq" id="WP_116885992.1">
    <property type="nucleotide sequence ID" value="NZ_CABMMC010000183.1"/>
</dbReference>
<gene>
    <name evidence="17" type="ORF">C8D82_15410</name>
</gene>
<evidence type="ECO:0000256" key="7">
    <source>
        <dbReference type="ARBA" id="ARBA00023002"/>
    </source>
</evidence>